<proteinExistence type="predicted"/>
<accession>A0A2S0L5J2</accession>
<dbReference type="OrthoDB" id="2087181at2"/>
<evidence type="ECO:0008006" key="3">
    <source>
        <dbReference type="Google" id="ProtNLM"/>
    </source>
</evidence>
<dbReference type="RefSeq" id="WP_106057600.1">
    <property type="nucleotide sequence ID" value="NZ_CP027228.1"/>
</dbReference>
<name>A0A2S0L5J2_9FIRM</name>
<dbReference type="AlphaFoldDB" id="A0A2S0L5J2"/>
<gene>
    <name evidence="1" type="ORF">C5Q96_06670</name>
</gene>
<dbReference type="EMBL" id="CP027228">
    <property type="protein sequence ID" value="AVM48545.1"/>
    <property type="molecule type" value="Genomic_DNA"/>
</dbReference>
<protein>
    <recommendedName>
        <fullName evidence="3">Phage protein</fullName>
    </recommendedName>
</protein>
<reference evidence="2" key="1">
    <citation type="submission" date="2018-02" db="EMBL/GenBank/DDBJ databases">
        <authorList>
            <person name="Holder M.E."/>
            <person name="Ajami N.J."/>
            <person name="Petrosino J.F."/>
        </authorList>
    </citation>
    <scope>NUCLEOTIDE SEQUENCE [LARGE SCALE GENOMIC DNA]</scope>
    <source>
        <strain evidence="2">CCUG 47132</strain>
    </source>
</reference>
<dbReference type="KEGG" id="mdv:C5Q96_06670"/>
<evidence type="ECO:0000313" key="2">
    <source>
        <dbReference type="Proteomes" id="UP000237883"/>
    </source>
</evidence>
<keyword evidence="2" id="KW-1185">Reference proteome</keyword>
<evidence type="ECO:0000313" key="1">
    <source>
        <dbReference type="EMBL" id="AVM48545.1"/>
    </source>
</evidence>
<organism evidence="1 2">
    <name type="scientific">Mogibacterium diversum</name>
    <dbReference type="NCBI Taxonomy" id="114527"/>
    <lineage>
        <taxon>Bacteria</taxon>
        <taxon>Bacillati</taxon>
        <taxon>Bacillota</taxon>
        <taxon>Clostridia</taxon>
        <taxon>Peptostreptococcales</taxon>
        <taxon>Anaerovoracaceae</taxon>
        <taxon>Mogibacterium</taxon>
    </lineage>
</organism>
<dbReference type="GeneID" id="78391944"/>
<sequence>MTKFQLNRSGVRELLRSDELMAECSKHAKRIQNRCGDGYEMTTHVGKNRVNASVHAKTIKARKDNSKNNTLLKAMRG</sequence>
<dbReference type="Proteomes" id="UP000237883">
    <property type="component" value="Chromosome"/>
</dbReference>